<dbReference type="SMART" id="SM00382">
    <property type="entry name" value="AAA"/>
    <property type="match status" value="1"/>
</dbReference>
<reference evidence="10 11" key="1">
    <citation type="submission" date="2019-01" db="EMBL/GenBank/DDBJ databases">
        <title>Draft Genome Sequences of Helcococcus ovis Strains Isolated from the Uterus and Vagina of Dairy Cows with Metritis.</title>
        <authorList>
            <person name="Cunha F."/>
            <person name="Jeon S.J."/>
            <person name="Kutzer P."/>
            <person name="Galvao K.N."/>
        </authorList>
    </citation>
    <scope>NUCLEOTIDE SEQUENCE [LARGE SCALE GENOMIC DNA]</scope>
    <source>
        <strain evidence="10 11">KG-37</strain>
    </source>
</reference>
<dbReference type="CDD" id="cd07346">
    <property type="entry name" value="ABC_6TM_exporters"/>
    <property type="match status" value="1"/>
</dbReference>
<feature type="transmembrane region" description="Helical" evidence="7">
    <location>
        <begin position="54"/>
        <end position="79"/>
    </location>
</feature>
<gene>
    <name evidence="10" type="ORF">EQF91_06545</name>
</gene>
<keyword evidence="4 10" id="KW-0067">ATP-binding</keyword>
<dbReference type="PROSITE" id="PS00211">
    <property type="entry name" value="ABC_TRANSPORTER_1"/>
    <property type="match status" value="1"/>
</dbReference>
<dbReference type="PROSITE" id="PS50929">
    <property type="entry name" value="ABC_TM1F"/>
    <property type="match status" value="1"/>
</dbReference>
<evidence type="ECO:0000259" key="9">
    <source>
        <dbReference type="PROSITE" id="PS50929"/>
    </source>
</evidence>
<comment type="caution">
    <text evidence="10">The sequence shown here is derived from an EMBL/GenBank/DDBJ whole genome shotgun (WGS) entry which is preliminary data.</text>
</comment>
<name>A0A4R9C0Q2_9FIRM</name>
<feature type="domain" description="ABC transmembrane type-1" evidence="9">
    <location>
        <begin position="14"/>
        <end position="299"/>
    </location>
</feature>
<dbReference type="InterPro" id="IPR036640">
    <property type="entry name" value="ABC1_TM_sf"/>
</dbReference>
<keyword evidence="5 7" id="KW-1133">Transmembrane helix</keyword>
<comment type="subcellular location">
    <subcellularLocation>
        <location evidence="1">Cell membrane</location>
        <topology evidence="1">Multi-pass membrane protein</topology>
    </subcellularLocation>
</comment>
<dbReference type="GO" id="GO:0005524">
    <property type="term" value="F:ATP binding"/>
    <property type="evidence" value="ECO:0007669"/>
    <property type="project" value="UniProtKB-KW"/>
</dbReference>
<dbReference type="InterPro" id="IPR027417">
    <property type="entry name" value="P-loop_NTPase"/>
</dbReference>
<feature type="transmembrane region" description="Helical" evidence="7">
    <location>
        <begin position="239"/>
        <end position="261"/>
    </location>
</feature>
<protein>
    <submittedName>
        <fullName evidence="10">ABC transporter ATP-binding protein</fullName>
    </submittedName>
</protein>
<dbReference type="RefSeq" id="WP_134743821.1">
    <property type="nucleotide sequence ID" value="NZ_JBFNFK010000002.1"/>
</dbReference>
<evidence type="ECO:0000256" key="3">
    <source>
        <dbReference type="ARBA" id="ARBA00022741"/>
    </source>
</evidence>
<proteinExistence type="predicted"/>
<dbReference type="Proteomes" id="UP000297454">
    <property type="component" value="Unassembled WGS sequence"/>
</dbReference>
<evidence type="ECO:0000259" key="8">
    <source>
        <dbReference type="PROSITE" id="PS50893"/>
    </source>
</evidence>
<evidence type="ECO:0000256" key="7">
    <source>
        <dbReference type="SAM" id="Phobius"/>
    </source>
</evidence>
<feature type="transmembrane region" description="Helical" evidence="7">
    <location>
        <begin position="132"/>
        <end position="149"/>
    </location>
</feature>
<keyword evidence="11" id="KW-1185">Reference proteome</keyword>
<keyword evidence="2 7" id="KW-0812">Transmembrane</keyword>
<feature type="transmembrane region" description="Helical" evidence="7">
    <location>
        <begin position="12"/>
        <end position="34"/>
    </location>
</feature>
<evidence type="ECO:0000256" key="6">
    <source>
        <dbReference type="ARBA" id="ARBA00023136"/>
    </source>
</evidence>
<keyword evidence="3" id="KW-0547">Nucleotide-binding</keyword>
<dbReference type="AlphaFoldDB" id="A0A4R9C0Q2"/>
<dbReference type="SUPFAM" id="SSF90123">
    <property type="entry name" value="ABC transporter transmembrane region"/>
    <property type="match status" value="1"/>
</dbReference>
<dbReference type="Pfam" id="PF00005">
    <property type="entry name" value="ABC_tran"/>
    <property type="match status" value="1"/>
</dbReference>
<dbReference type="GO" id="GO:0034040">
    <property type="term" value="F:ATPase-coupled lipid transmembrane transporter activity"/>
    <property type="evidence" value="ECO:0007669"/>
    <property type="project" value="TreeGrafter"/>
</dbReference>
<feature type="domain" description="ABC transporter" evidence="8">
    <location>
        <begin position="330"/>
        <end position="539"/>
    </location>
</feature>
<evidence type="ECO:0000256" key="4">
    <source>
        <dbReference type="ARBA" id="ARBA00022840"/>
    </source>
</evidence>
<dbReference type="InterPro" id="IPR039421">
    <property type="entry name" value="Type_1_exporter"/>
</dbReference>
<dbReference type="PANTHER" id="PTHR24221:SF654">
    <property type="entry name" value="ATP-BINDING CASSETTE SUB-FAMILY B MEMBER 6"/>
    <property type="match status" value="1"/>
</dbReference>
<dbReference type="GO" id="GO:0005886">
    <property type="term" value="C:plasma membrane"/>
    <property type="evidence" value="ECO:0007669"/>
    <property type="project" value="UniProtKB-SubCell"/>
</dbReference>
<dbReference type="GO" id="GO:0140359">
    <property type="term" value="F:ABC-type transporter activity"/>
    <property type="evidence" value="ECO:0007669"/>
    <property type="project" value="InterPro"/>
</dbReference>
<dbReference type="GO" id="GO:0016887">
    <property type="term" value="F:ATP hydrolysis activity"/>
    <property type="evidence" value="ECO:0007669"/>
    <property type="project" value="InterPro"/>
</dbReference>
<dbReference type="EMBL" id="SCFR01000024">
    <property type="protein sequence ID" value="TFF65137.1"/>
    <property type="molecule type" value="Genomic_DNA"/>
</dbReference>
<feature type="transmembrane region" description="Helical" evidence="7">
    <location>
        <begin position="267"/>
        <end position="287"/>
    </location>
</feature>
<dbReference type="InterPro" id="IPR003439">
    <property type="entry name" value="ABC_transporter-like_ATP-bd"/>
</dbReference>
<dbReference type="Gene3D" id="1.20.1560.10">
    <property type="entry name" value="ABC transporter type 1, transmembrane domain"/>
    <property type="match status" value="1"/>
</dbReference>
<feature type="transmembrane region" description="Helical" evidence="7">
    <location>
        <begin position="155"/>
        <end position="172"/>
    </location>
</feature>
<evidence type="ECO:0000256" key="2">
    <source>
        <dbReference type="ARBA" id="ARBA00022692"/>
    </source>
</evidence>
<dbReference type="PANTHER" id="PTHR24221">
    <property type="entry name" value="ATP-BINDING CASSETTE SUB-FAMILY B"/>
    <property type="match status" value="1"/>
</dbReference>
<evidence type="ECO:0000256" key="5">
    <source>
        <dbReference type="ARBA" id="ARBA00022989"/>
    </source>
</evidence>
<keyword evidence="6 7" id="KW-0472">Membrane</keyword>
<dbReference type="PROSITE" id="PS50893">
    <property type="entry name" value="ABC_TRANSPORTER_2"/>
    <property type="match status" value="1"/>
</dbReference>
<sequence>MDNFKKYKSKTISIISFIIFILLQLITLVPPIIMKNIVDEYIPKNSVDKIFLGIFLFVLIPFTYITIQAIFNYITIVFARKNGNKLSIDILSNLINQNKSFFDKNNSVELATYASKESVNYINFYVSELPKYYGFIIICVVIFGLILRYSIYLSLLQLFIIPLAIFPIKIISSKLDKNIRSVLENNAKSNQIRADIFKRIDTVKSLRIENQKIDEVKVINSKTSKIWGKIAALDMITGIWMTGFLSMLFTGLTFGIGAYIISQNIEMISIGELISILSLVSILYVNINNIFRTNIEIKKHDAENHKLFSYLTLIGEDTKDKINLNSIDSIKINKLSFSYNENKSIIKDFDFECKKGDFIGLIGKSGVGKSTIFNLLLKFYDVENNIIFYNDIDINKINPLSIRDNVTKISQQIDLFPGTIEYNLRLSNKEVSNEEIHEILKFVKLDNYISSLEEGINTDIGEAGKLMSGGEMQRLALAQGLLRKNNVLLLDEITSNIDKNTEKIIKENILKLHNTGEYIIIAISHNKEFLEDCDKIYELK</sequence>
<evidence type="ECO:0000313" key="10">
    <source>
        <dbReference type="EMBL" id="TFF65137.1"/>
    </source>
</evidence>
<organism evidence="10 11">
    <name type="scientific">Helcococcus ovis</name>
    <dbReference type="NCBI Taxonomy" id="72026"/>
    <lineage>
        <taxon>Bacteria</taxon>
        <taxon>Bacillati</taxon>
        <taxon>Bacillota</taxon>
        <taxon>Tissierellia</taxon>
        <taxon>Tissierellales</taxon>
        <taxon>Peptoniphilaceae</taxon>
        <taxon>Helcococcus</taxon>
    </lineage>
</organism>
<accession>A0A4R9C0Q2</accession>
<evidence type="ECO:0000313" key="11">
    <source>
        <dbReference type="Proteomes" id="UP000297454"/>
    </source>
</evidence>
<dbReference type="InterPro" id="IPR003593">
    <property type="entry name" value="AAA+_ATPase"/>
</dbReference>
<dbReference type="Gene3D" id="3.40.50.300">
    <property type="entry name" value="P-loop containing nucleotide triphosphate hydrolases"/>
    <property type="match status" value="1"/>
</dbReference>
<dbReference type="InterPro" id="IPR011527">
    <property type="entry name" value="ABC1_TM_dom"/>
</dbReference>
<dbReference type="SUPFAM" id="SSF52540">
    <property type="entry name" value="P-loop containing nucleoside triphosphate hydrolases"/>
    <property type="match status" value="1"/>
</dbReference>
<dbReference type="Pfam" id="PF00664">
    <property type="entry name" value="ABC_membrane"/>
    <property type="match status" value="1"/>
</dbReference>
<dbReference type="InterPro" id="IPR017871">
    <property type="entry name" value="ABC_transporter-like_CS"/>
</dbReference>
<evidence type="ECO:0000256" key="1">
    <source>
        <dbReference type="ARBA" id="ARBA00004651"/>
    </source>
</evidence>